<reference evidence="3" key="1">
    <citation type="submission" date="2016-10" db="EMBL/GenBank/DDBJ databases">
        <authorList>
            <person name="Varghese N."/>
            <person name="Submissions S."/>
        </authorList>
    </citation>
    <scope>NUCLEOTIDE SEQUENCE [LARGE SCALE GENOMIC DNA]</scope>
    <source>
        <strain evidence="3">DSM 13577</strain>
    </source>
</reference>
<protein>
    <submittedName>
        <fullName evidence="2">Uncharacterized protein</fullName>
    </submittedName>
</protein>
<name>A0A1H9Y478_9FIRM</name>
<gene>
    <name evidence="2" type="ORF">SAMN03080614_1001152</name>
</gene>
<organism evidence="2 3">
    <name type="scientific">Anaerobranca gottschalkii DSM 13577</name>
    <dbReference type="NCBI Taxonomy" id="1120990"/>
    <lineage>
        <taxon>Bacteria</taxon>
        <taxon>Bacillati</taxon>
        <taxon>Bacillota</taxon>
        <taxon>Clostridia</taxon>
        <taxon>Eubacteriales</taxon>
        <taxon>Proteinivoracaceae</taxon>
        <taxon>Anaerobranca</taxon>
    </lineage>
</organism>
<evidence type="ECO:0000256" key="1">
    <source>
        <dbReference type="SAM" id="Phobius"/>
    </source>
</evidence>
<dbReference type="STRING" id="1120990.SAMN03080614_1001152"/>
<dbReference type="Proteomes" id="UP000243819">
    <property type="component" value="Unassembled WGS sequence"/>
</dbReference>
<feature type="transmembrane region" description="Helical" evidence="1">
    <location>
        <begin position="6"/>
        <end position="27"/>
    </location>
</feature>
<sequence>MNHKGSINILILSILFLLLMSIAAILYQLNRMLEANTLFYYQNSVRNFALALEEKYIIYEELGVFCGEFNGKNYYVSKEKQGNNYKIFIVVENEWAVYTIDLTLDNKGNVINRLENVPKGERTCW</sequence>
<dbReference type="RefSeq" id="WP_091347927.1">
    <property type="nucleotide sequence ID" value="NZ_FOIF01000001.1"/>
</dbReference>
<keyword evidence="1" id="KW-0472">Membrane</keyword>
<evidence type="ECO:0000313" key="2">
    <source>
        <dbReference type="EMBL" id="SES63577.1"/>
    </source>
</evidence>
<keyword evidence="1" id="KW-0812">Transmembrane</keyword>
<keyword evidence="1" id="KW-1133">Transmembrane helix</keyword>
<evidence type="ECO:0000313" key="3">
    <source>
        <dbReference type="Proteomes" id="UP000243819"/>
    </source>
</evidence>
<accession>A0A1H9Y478</accession>
<keyword evidence="3" id="KW-1185">Reference proteome</keyword>
<dbReference type="OrthoDB" id="9835627at2"/>
<proteinExistence type="predicted"/>
<dbReference type="EMBL" id="FOIF01000001">
    <property type="protein sequence ID" value="SES63577.1"/>
    <property type="molecule type" value="Genomic_DNA"/>
</dbReference>
<dbReference type="AlphaFoldDB" id="A0A1H9Y478"/>